<dbReference type="InterPro" id="IPR009045">
    <property type="entry name" value="Zn_M74/Hedgehog-like"/>
</dbReference>
<dbReference type="Pfam" id="PF05951">
    <property type="entry name" value="Peptidase_M15_2"/>
    <property type="match status" value="1"/>
</dbReference>
<dbReference type="EMBL" id="LAZR01017648">
    <property type="protein sequence ID" value="KKL99554.1"/>
    <property type="molecule type" value="Genomic_DNA"/>
</dbReference>
<proteinExistence type="predicted"/>
<gene>
    <name evidence="1" type="ORF">LCGC14_1813250</name>
</gene>
<organism evidence="1">
    <name type="scientific">marine sediment metagenome</name>
    <dbReference type="NCBI Taxonomy" id="412755"/>
    <lineage>
        <taxon>unclassified sequences</taxon>
        <taxon>metagenomes</taxon>
        <taxon>ecological metagenomes</taxon>
    </lineage>
</organism>
<reference evidence="1" key="1">
    <citation type="journal article" date="2015" name="Nature">
        <title>Complex archaea that bridge the gap between prokaryotes and eukaryotes.</title>
        <authorList>
            <person name="Spang A."/>
            <person name="Saw J.H."/>
            <person name="Jorgensen S.L."/>
            <person name="Zaremba-Niedzwiedzka K."/>
            <person name="Martijn J."/>
            <person name="Lind A.E."/>
            <person name="van Eijk R."/>
            <person name="Schleper C."/>
            <person name="Guy L."/>
            <person name="Ettema T.J."/>
        </authorList>
    </citation>
    <scope>NUCLEOTIDE SEQUENCE</scope>
</reference>
<evidence type="ECO:0008006" key="2">
    <source>
        <dbReference type="Google" id="ProtNLM"/>
    </source>
</evidence>
<dbReference type="InterPro" id="IPR010275">
    <property type="entry name" value="MepK"/>
</dbReference>
<name>A0A0F9GKX3_9ZZZZ</name>
<dbReference type="SUPFAM" id="SSF55166">
    <property type="entry name" value="Hedgehog/DD-peptidase"/>
    <property type="match status" value="1"/>
</dbReference>
<dbReference type="Gene3D" id="3.30.1380.10">
    <property type="match status" value="1"/>
</dbReference>
<dbReference type="AlphaFoldDB" id="A0A0F9GKX3"/>
<dbReference type="PROSITE" id="PS51257">
    <property type="entry name" value="PROKAR_LIPOPROTEIN"/>
    <property type="match status" value="1"/>
</dbReference>
<evidence type="ECO:0000313" key="1">
    <source>
        <dbReference type="EMBL" id="KKL99554.1"/>
    </source>
</evidence>
<comment type="caution">
    <text evidence="1">The sequence shown here is derived from an EMBL/GenBank/DDBJ whole genome shotgun (WGS) entry which is preliminary data.</text>
</comment>
<protein>
    <recommendedName>
        <fullName evidence="2">Peptidase M15A C-terminal domain-containing protein</fullName>
    </recommendedName>
</protein>
<accession>A0A0F9GKX3</accession>
<sequence>MKCQRLFLFFLIFSLISCKDSKKTSRLVNLEKISRLKEDIYYKHQDPTKNLMDLYPFEEETAGFFKITKEFLRCKGNPLNPERVDTSNLDNVKVYLDCVGPNKHSLPLINEKEGIYPVLLDILNYIQRKTKKRVVITCGHRCPKHNSYADTSNVAKTSKHMIGAEVDFYVQGLENSPLKIMDLIFDFYKEDSRYRGVEEYERFQQYQKDTDVSTPPWHNKEIFVKLNQYNEGRDFNNRHPYPYICIQVLYDRSTKQKVNYTWEKAHRGYLQH</sequence>